<accession>A0A4R5F914</accession>
<evidence type="ECO:0000256" key="4">
    <source>
        <dbReference type="SAM" id="MobiDB-lite"/>
    </source>
</evidence>
<dbReference type="PRINTS" id="PR00081">
    <property type="entry name" value="GDHRDH"/>
</dbReference>
<dbReference type="Proteomes" id="UP000295136">
    <property type="component" value="Unassembled WGS sequence"/>
</dbReference>
<reference evidence="5 6" key="1">
    <citation type="submission" date="2019-03" db="EMBL/GenBank/DDBJ databases">
        <title>Draft genome sequences of novel Actinobacteria.</title>
        <authorList>
            <person name="Sahin N."/>
            <person name="Ay H."/>
            <person name="Saygin H."/>
        </authorList>
    </citation>
    <scope>NUCLEOTIDE SEQUENCE [LARGE SCALE GENOMIC DNA]</scope>
    <source>
        <strain evidence="5 6">6K102</strain>
    </source>
</reference>
<dbReference type="PANTHER" id="PTHR43008:SF7">
    <property type="entry name" value="SHORT CHAIN DEHYDROGENASE_REDUCTASE (AFU_ORTHOLOGUE AFUA_2G00830)"/>
    <property type="match status" value="1"/>
</dbReference>
<proteinExistence type="inferred from homology"/>
<gene>
    <name evidence="5" type="ORF">E1295_24780</name>
</gene>
<dbReference type="Pfam" id="PF00106">
    <property type="entry name" value="adh_short"/>
    <property type="match status" value="1"/>
</dbReference>
<comment type="caution">
    <text evidence="5">The sequence shown here is derived from an EMBL/GenBank/DDBJ whole genome shotgun (WGS) entry which is preliminary data.</text>
</comment>
<comment type="similarity">
    <text evidence="1 3">Belongs to the short-chain dehydrogenases/reductases (SDR) family.</text>
</comment>
<keyword evidence="6" id="KW-1185">Reference proteome</keyword>
<dbReference type="SUPFAM" id="SSF51735">
    <property type="entry name" value="NAD(P)-binding Rossmann-fold domains"/>
    <property type="match status" value="1"/>
</dbReference>
<name>A0A4R5F914_9ACTN</name>
<dbReference type="CDD" id="cd05233">
    <property type="entry name" value="SDR_c"/>
    <property type="match status" value="1"/>
</dbReference>
<feature type="region of interest" description="Disordered" evidence="4">
    <location>
        <begin position="289"/>
        <end position="308"/>
    </location>
</feature>
<evidence type="ECO:0000256" key="1">
    <source>
        <dbReference type="ARBA" id="ARBA00006484"/>
    </source>
</evidence>
<dbReference type="GO" id="GO:0050664">
    <property type="term" value="F:oxidoreductase activity, acting on NAD(P)H, oxygen as acceptor"/>
    <property type="evidence" value="ECO:0007669"/>
    <property type="project" value="TreeGrafter"/>
</dbReference>
<dbReference type="InterPro" id="IPR002347">
    <property type="entry name" value="SDR_fam"/>
</dbReference>
<evidence type="ECO:0000256" key="3">
    <source>
        <dbReference type="RuleBase" id="RU000363"/>
    </source>
</evidence>
<dbReference type="Gene3D" id="3.40.50.720">
    <property type="entry name" value="NAD(P)-binding Rossmann-like Domain"/>
    <property type="match status" value="1"/>
</dbReference>
<organism evidence="5 6">
    <name type="scientific">Nonomuraea mesophila</name>
    <dbReference type="NCBI Taxonomy" id="2530382"/>
    <lineage>
        <taxon>Bacteria</taxon>
        <taxon>Bacillati</taxon>
        <taxon>Actinomycetota</taxon>
        <taxon>Actinomycetes</taxon>
        <taxon>Streptosporangiales</taxon>
        <taxon>Streptosporangiaceae</taxon>
        <taxon>Nonomuraea</taxon>
    </lineage>
</organism>
<evidence type="ECO:0000313" key="6">
    <source>
        <dbReference type="Proteomes" id="UP000295136"/>
    </source>
</evidence>
<dbReference type="EMBL" id="SMLD01000069">
    <property type="protein sequence ID" value="TDE44784.1"/>
    <property type="molecule type" value="Genomic_DNA"/>
</dbReference>
<dbReference type="PANTHER" id="PTHR43008">
    <property type="entry name" value="BENZIL REDUCTASE"/>
    <property type="match status" value="1"/>
</dbReference>
<evidence type="ECO:0000256" key="2">
    <source>
        <dbReference type="ARBA" id="ARBA00023002"/>
    </source>
</evidence>
<dbReference type="RefSeq" id="WP_132633138.1">
    <property type="nucleotide sequence ID" value="NZ_SMLD01000069.1"/>
</dbReference>
<sequence length="308" mass="31849">MENLRGTTAFITGGARGIGLGIARALAGRGVRMALADIDAMALDAAKNELATRAPDAGSVQTFELDVRDRAAFAAVADQAEQRLGPVSLLINNAGVSLGLRKVSEQVTYPIWDYITGVNVDGVNNGVQTFLPRMLSRGGPGHIVNTASVAGLGVFPGRSAAYGYTASKAAVIALTETLHHGLRDEGAAIGASVLLPGLVATAITTNSLHAAPDDIVPPGERARVAELARQGAEIIAVHGRDIDTVGEQVVEGILDNRLYILTDRMAAGVVASRARAIIDAMPAEDGRTERVLDLGSGTGTARDDRSSA</sequence>
<evidence type="ECO:0000313" key="5">
    <source>
        <dbReference type="EMBL" id="TDE44784.1"/>
    </source>
</evidence>
<dbReference type="InterPro" id="IPR036291">
    <property type="entry name" value="NAD(P)-bd_dom_sf"/>
</dbReference>
<keyword evidence="2" id="KW-0560">Oxidoreductase</keyword>
<dbReference type="AlphaFoldDB" id="A0A4R5F914"/>
<protein>
    <submittedName>
        <fullName evidence="5">SDR family NAD(P)-dependent oxidoreductase</fullName>
    </submittedName>
</protein>
<dbReference type="PRINTS" id="PR00080">
    <property type="entry name" value="SDRFAMILY"/>
</dbReference>